<sequence>METLRLCVKLTRLDKFPLGSLVIFWPAAFGVTMASYAFNTSVQDFLTKIGIFAVGGTLLHSTFCVLNDICDKDLDGMVERTKSRPLVAGTASLTFAWVLFLGFLSATLFLLSFAQPLAVSFGMLSLPLHFTYPLSKRWTWWPQAWLGISNGWSYFVGWLSVAGERSSSTQVKATLAINTYSWTIYFDTIYATQDRKDDTRIGVKSTARLFGSRLREITALFAVATIVLMTSAGVLNHHGTPYFIISCAVAAAHFVWQVMSWDTENDRQSGELFKANGNLGYFIFLGMVADYARQRLEVM</sequence>
<keyword evidence="2" id="KW-1185">Reference proteome</keyword>
<accession>A0ACB8QWP4</accession>
<organism evidence="1 2">
    <name type="scientific">Vararia minispora EC-137</name>
    <dbReference type="NCBI Taxonomy" id="1314806"/>
    <lineage>
        <taxon>Eukaryota</taxon>
        <taxon>Fungi</taxon>
        <taxon>Dikarya</taxon>
        <taxon>Basidiomycota</taxon>
        <taxon>Agaricomycotina</taxon>
        <taxon>Agaricomycetes</taxon>
        <taxon>Russulales</taxon>
        <taxon>Lachnocladiaceae</taxon>
        <taxon>Vararia</taxon>
    </lineage>
</organism>
<protein>
    <submittedName>
        <fullName evidence="1">UbiA prenyltransferase family</fullName>
    </submittedName>
</protein>
<dbReference type="Proteomes" id="UP000814128">
    <property type="component" value="Unassembled WGS sequence"/>
</dbReference>
<gene>
    <name evidence="1" type="ORF">K488DRAFT_41462</name>
</gene>
<dbReference type="EMBL" id="MU273473">
    <property type="protein sequence ID" value="KAI0036281.1"/>
    <property type="molecule type" value="Genomic_DNA"/>
</dbReference>
<proteinExistence type="predicted"/>
<evidence type="ECO:0000313" key="2">
    <source>
        <dbReference type="Proteomes" id="UP000814128"/>
    </source>
</evidence>
<reference evidence="1" key="2">
    <citation type="journal article" date="2022" name="New Phytol.">
        <title>Evolutionary transition to the ectomycorrhizal habit in the genomes of a hyperdiverse lineage of mushroom-forming fungi.</title>
        <authorList>
            <person name="Looney B."/>
            <person name="Miyauchi S."/>
            <person name="Morin E."/>
            <person name="Drula E."/>
            <person name="Courty P.E."/>
            <person name="Kohler A."/>
            <person name="Kuo A."/>
            <person name="LaButti K."/>
            <person name="Pangilinan J."/>
            <person name="Lipzen A."/>
            <person name="Riley R."/>
            <person name="Andreopoulos W."/>
            <person name="He G."/>
            <person name="Johnson J."/>
            <person name="Nolan M."/>
            <person name="Tritt A."/>
            <person name="Barry K.W."/>
            <person name="Grigoriev I.V."/>
            <person name="Nagy L.G."/>
            <person name="Hibbett D."/>
            <person name="Henrissat B."/>
            <person name="Matheny P.B."/>
            <person name="Labbe J."/>
            <person name="Martin F.M."/>
        </authorList>
    </citation>
    <scope>NUCLEOTIDE SEQUENCE</scope>
    <source>
        <strain evidence="1">EC-137</strain>
    </source>
</reference>
<name>A0ACB8QWP4_9AGAM</name>
<comment type="caution">
    <text evidence="1">The sequence shown here is derived from an EMBL/GenBank/DDBJ whole genome shotgun (WGS) entry which is preliminary data.</text>
</comment>
<reference evidence="1" key="1">
    <citation type="submission" date="2021-02" db="EMBL/GenBank/DDBJ databases">
        <authorList>
            <consortium name="DOE Joint Genome Institute"/>
            <person name="Ahrendt S."/>
            <person name="Looney B.P."/>
            <person name="Miyauchi S."/>
            <person name="Morin E."/>
            <person name="Drula E."/>
            <person name="Courty P.E."/>
            <person name="Chicoki N."/>
            <person name="Fauchery L."/>
            <person name="Kohler A."/>
            <person name="Kuo A."/>
            <person name="Labutti K."/>
            <person name="Pangilinan J."/>
            <person name="Lipzen A."/>
            <person name="Riley R."/>
            <person name="Andreopoulos W."/>
            <person name="He G."/>
            <person name="Johnson J."/>
            <person name="Barry K.W."/>
            <person name="Grigoriev I.V."/>
            <person name="Nagy L."/>
            <person name="Hibbett D."/>
            <person name="Henrissat B."/>
            <person name="Matheny P.B."/>
            <person name="Labbe J."/>
            <person name="Martin F."/>
        </authorList>
    </citation>
    <scope>NUCLEOTIDE SEQUENCE</scope>
    <source>
        <strain evidence="1">EC-137</strain>
    </source>
</reference>
<evidence type="ECO:0000313" key="1">
    <source>
        <dbReference type="EMBL" id="KAI0036281.1"/>
    </source>
</evidence>